<accession>A0A2D3WJV1</accession>
<comment type="similarity">
    <text evidence="1">Belongs to the cytidine and deoxycytidylate deaminase family.</text>
</comment>
<dbReference type="RefSeq" id="WP_303663098.1">
    <property type="nucleotide sequence ID" value="NZ_DLUI01000118.1"/>
</dbReference>
<keyword evidence="3" id="KW-0378">Hydrolase</keyword>
<evidence type="ECO:0000313" key="6">
    <source>
        <dbReference type="EMBL" id="DAB37994.1"/>
    </source>
</evidence>
<dbReference type="CDD" id="cd01285">
    <property type="entry name" value="nucleoside_deaminase"/>
    <property type="match status" value="1"/>
</dbReference>
<feature type="domain" description="CMP/dCMP-type deaminase" evidence="5">
    <location>
        <begin position="1"/>
        <end position="113"/>
    </location>
</feature>
<dbReference type="GO" id="GO:0008270">
    <property type="term" value="F:zinc ion binding"/>
    <property type="evidence" value="ECO:0007669"/>
    <property type="project" value="InterPro"/>
</dbReference>
<dbReference type="PANTHER" id="PTHR11079">
    <property type="entry name" value="CYTOSINE DEAMINASE FAMILY MEMBER"/>
    <property type="match status" value="1"/>
</dbReference>
<evidence type="ECO:0000259" key="5">
    <source>
        <dbReference type="PROSITE" id="PS51747"/>
    </source>
</evidence>
<dbReference type="PANTHER" id="PTHR11079:SF161">
    <property type="entry name" value="CMP_DCMP-TYPE DEAMINASE DOMAIN-CONTAINING PROTEIN"/>
    <property type="match status" value="1"/>
</dbReference>
<dbReference type="GO" id="GO:0047974">
    <property type="term" value="F:guanosine deaminase activity"/>
    <property type="evidence" value="ECO:0007669"/>
    <property type="project" value="TreeGrafter"/>
</dbReference>
<evidence type="ECO:0000256" key="1">
    <source>
        <dbReference type="ARBA" id="ARBA00006576"/>
    </source>
</evidence>
<name>A0A2D3WJV1_9BACT</name>
<dbReference type="EMBL" id="DLUI01000118">
    <property type="protein sequence ID" value="DAB37994.1"/>
    <property type="molecule type" value="Genomic_DNA"/>
</dbReference>
<dbReference type="AlphaFoldDB" id="A0A2D3WJV1"/>
<proteinExistence type="inferred from homology"/>
<reference evidence="6 7" key="1">
    <citation type="journal article" date="2017" name="Front. Microbiol.">
        <title>Comparative Genomic Analysis of the Class Epsilonproteobacteria and Proposed Reclassification to Epsilonbacteraeota (phyl. nov.).</title>
        <authorList>
            <person name="Waite D.W."/>
            <person name="Vanwonterghem I."/>
            <person name="Rinke C."/>
            <person name="Parks D.H."/>
            <person name="Zhang Y."/>
            <person name="Takai K."/>
            <person name="Sievert S.M."/>
            <person name="Simon J."/>
            <person name="Campbell B.J."/>
            <person name="Hanson T.E."/>
            <person name="Woyke T."/>
            <person name="Klotz M.G."/>
            <person name="Hugenholtz P."/>
        </authorList>
    </citation>
    <scope>NUCLEOTIDE SEQUENCE [LARGE SCALE GENOMIC DNA]</scope>
    <source>
        <strain evidence="6">UBA12443</strain>
    </source>
</reference>
<dbReference type="InterPro" id="IPR002125">
    <property type="entry name" value="CMP_dCMP_dom"/>
</dbReference>
<dbReference type="Pfam" id="PF00383">
    <property type="entry name" value="dCMP_cyt_deam_1"/>
    <property type="match status" value="1"/>
</dbReference>
<dbReference type="FunFam" id="3.40.140.10:FF:000011">
    <property type="entry name" value="tRNA-specific adenosine deaminase"/>
    <property type="match status" value="1"/>
</dbReference>
<dbReference type="PROSITE" id="PS51747">
    <property type="entry name" value="CYT_DCMP_DEAMINASES_2"/>
    <property type="match status" value="1"/>
</dbReference>
<evidence type="ECO:0000256" key="2">
    <source>
        <dbReference type="ARBA" id="ARBA00022723"/>
    </source>
</evidence>
<dbReference type="SUPFAM" id="SSF53927">
    <property type="entry name" value="Cytidine deaminase-like"/>
    <property type="match status" value="1"/>
</dbReference>
<evidence type="ECO:0000313" key="7">
    <source>
        <dbReference type="Proteomes" id="UP000228859"/>
    </source>
</evidence>
<organism evidence="6 7">
    <name type="scientific">Sulfuricurvum kujiense</name>
    <dbReference type="NCBI Taxonomy" id="148813"/>
    <lineage>
        <taxon>Bacteria</taxon>
        <taxon>Pseudomonadati</taxon>
        <taxon>Campylobacterota</taxon>
        <taxon>Epsilonproteobacteria</taxon>
        <taxon>Campylobacterales</taxon>
        <taxon>Sulfurimonadaceae</taxon>
        <taxon>Sulfuricurvum</taxon>
    </lineage>
</organism>
<protein>
    <submittedName>
        <fullName evidence="6">tRNA-specific adenosine deaminase</fullName>
    </submittedName>
</protein>
<sequence length="152" mass="17073">MNEWMRIACDEALQGMEKNEGGPFGAAIVREGKIIASAHNEVLGTNDPTAHAEINAIRRASAALGKFDLSDCTLYTTCYPCPMCMGAIFWARIPTVYYASSMNDAAEGGFDDRIFYEMIRSPESTLDLRPVDTEKSKKLFKLWEEKEDKKLY</sequence>
<dbReference type="Gene3D" id="3.40.140.10">
    <property type="entry name" value="Cytidine Deaminase, domain 2"/>
    <property type="match status" value="1"/>
</dbReference>
<gene>
    <name evidence="6" type="ORF">CFH83_08170</name>
</gene>
<evidence type="ECO:0000256" key="4">
    <source>
        <dbReference type="ARBA" id="ARBA00022833"/>
    </source>
</evidence>
<dbReference type="InterPro" id="IPR016192">
    <property type="entry name" value="APOBEC/CMP_deaminase_Zn-bd"/>
</dbReference>
<keyword evidence="2" id="KW-0479">Metal-binding</keyword>
<keyword evidence="4" id="KW-0862">Zinc</keyword>
<dbReference type="GO" id="GO:0006152">
    <property type="term" value="P:purine nucleoside catabolic process"/>
    <property type="evidence" value="ECO:0007669"/>
    <property type="project" value="TreeGrafter"/>
</dbReference>
<dbReference type="InterPro" id="IPR016193">
    <property type="entry name" value="Cytidine_deaminase-like"/>
</dbReference>
<dbReference type="PROSITE" id="PS00903">
    <property type="entry name" value="CYT_DCMP_DEAMINASES_1"/>
    <property type="match status" value="1"/>
</dbReference>
<dbReference type="Proteomes" id="UP000228859">
    <property type="component" value="Unassembled WGS sequence"/>
</dbReference>
<comment type="caution">
    <text evidence="6">The sequence shown here is derived from an EMBL/GenBank/DDBJ whole genome shotgun (WGS) entry which is preliminary data.</text>
</comment>
<evidence type="ECO:0000256" key="3">
    <source>
        <dbReference type="ARBA" id="ARBA00022801"/>
    </source>
</evidence>